<evidence type="ECO:0000256" key="5">
    <source>
        <dbReference type="SAM" id="MobiDB-lite"/>
    </source>
</evidence>
<keyword evidence="3" id="KW-0687">Ribonucleoprotein</keyword>
<evidence type="ECO:0000313" key="6">
    <source>
        <dbReference type="EMBL" id="KDQ21232.1"/>
    </source>
</evidence>
<dbReference type="NCBIfam" id="TIGR01030">
    <property type="entry name" value="rpmH_bact"/>
    <property type="match status" value="1"/>
</dbReference>
<dbReference type="InParanoid" id="A0A067NAT1"/>
<organism evidence="6 7">
    <name type="scientific">Botryobasidium botryosum (strain FD-172 SS1)</name>
    <dbReference type="NCBI Taxonomy" id="930990"/>
    <lineage>
        <taxon>Eukaryota</taxon>
        <taxon>Fungi</taxon>
        <taxon>Dikarya</taxon>
        <taxon>Basidiomycota</taxon>
        <taxon>Agaricomycotina</taxon>
        <taxon>Agaricomycetes</taxon>
        <taxon>Cantharellales</taxon>
        <taxon>Botryobasidiaceae</taxon>
        <taxon>Botryobasidium</taxon>
    </lineage>
</organism>
<dbReference type="Proteomes" id="UP000027195">
    <property type="component" value="Unassembled WGS sequence"/>
</dbReference>
<dbReference type="HAMAP" id="MF_00391">
    <property type="entry name" value="Ribosomal_bL34"/>
    <property type="match status" value="1"/>
</dbReference>
<proteinExistence type="inferred from homology"/>
<keyword evidence="2" id="KW-0689">Ribosomal protein</keyword>
<dbReference type="FunCoup" id="A0A067NAT1">
    <property type="interactions" value="117"/>
</dbReference>
<dbReference type="PANTHER" id="PTHR14503">
    <property type="entry name" value="MITOCHONDRIAL RIBOSOMAL PROTEIN 34 FAMILY MEMBER"/>
    <property type="match status" value="1"/>
</dbReference>
<evidence type="ECO:0000256" key="4">
    <source>
        <dbReference type="ARBA" id="ARBA00035274"/>
    </source>
</evidence>
<dbReference type="HOGENOM" id="CLU_129938_0_0_1"/>
<dbReference type="GO" id="GO:0006412">
    <property type="term" value="P:translation"/>
    <property type="evidence" value="ECO:0007669"/>
    <property type="project" value="InterPro"/>
</dbReference>
<dbReference type="PANTHER" id="PTHR14503:SF4">
    <property type="entry name" value="LARGE RIBOSOMAL SUBUNIT PROTEIN BL34M"/>
    <property type="match status" value="1"/>
</dbReference>
<dbReference type="GO" id="GO:0005762">
    <property type="term" value="C:mitochondrial large ribosomal subunit"/>
    <property type="evidence" value="ECO:0007669"/>
    <property type="project" value="TreeGrafter"/>
</dbReference>
<evidence type="ECO:0000256" key="1">
    <source>
        <dbReference type="ARBA" id="ARBA00010111"/>
    </source>
</evidence>
<dbReference type="FunFam" id="1.10.287.3980:FF:000001">
    <property type="entry name" value="Mitochondrial ribosomal protein L34"/>
    <property type="match status" value="1"/>
</dbReference>
<evidence type="ECO:0000256" key="2">
    <source>
        <dbReference type="ARBA" id="ARBA00022980"/>
    </source>
</evidence>
<dbReference type="Gene3D" id="1.10.287.3980">
    <property type="match status" value="1"/>
</dbReference>
<protein>
    <recommendedName>
        <fullName evidence="4">Large ribosomal subunit protein bL34m</fullName>
    </recommendedName>
</protein>
<evidence type="ECO:0000256" key="3">
    <source>
        <dbReference type="ARBA" id="ARBA00023274"/>
    </source>
</evidence>
<dbReference type="OrthoDB" id="431691at2759"/>
<sequence>MPRILPRTLCALPRAPLLVTSTVARPTLSFRTFHPTPLSSVPTSSITSSILLRVAQNAFLAPHRPTVLSPVASLPLSPPPIQARSTTYGAEYQPSVRKRKRKHGFLARLKTKNGRKMLARRRAKGRWSLSH</sequence>
<dbReference type="InterPro" id="IPR000271">
    <property type="entry name" value="Ribosomal_bL34"/>
</dbReference>
<gene>
    <name evidence="6" type="ORF">BOTBODRAFT_150012</name>
</gene>
<name>A0A067NAT1_BOTB1</name>
<reference evidence="7" key="1">
    <citation type="journal article" date="2014" name="Proc. Natl. Acad. Sci. U.S.A.">
        <title>Extensive sampling of basidiomycete genomes demonstrates inadequacy of the white-rot/brown-rot paradigm for wood decay fungi.</title>
        <authorList>
            <person name="Riley R."/>
            <person name="Salamov A.A."/>
            <person name="Brown D.W."/>
            <person name="Nagy L.G."/>
            <person name="Floudas D."/>
            <person name="Held B.W."/>
            <person name="Levasseur A."/>
            <person name="Lombard V."/>
            <person name="Morin E."/>
            <person name="Otillar R."/>
            <person name="Lindquist E.A."/>
            <person name="Sun H."/>
            <person name="LaButti K.M."/>
            <person name="Schmutz J."/>
            <person name="Jabbour D."/>
            <person name="Luo H."/>
            <person name="Baker S.E."/>
            <person name="Pisabarro A.G."/>
            <person name="Walton J.D."/>
            <person name="Blanchette R.A."/>
            <person name="Henrissat B."/>
            <person name="Martin F."/>
            <person name="Cullen D."/>
            <person name="Hibbett D.S."/>
            <person name="Grigoriev I.V."/>
        </authorList>
    </citation>
    <scope>NUCLEOTIDE SEQUENCE [LARGE SCALE GENOMIC DNA]</scope>
    <source>
        <strain evidence="7">FD-172 SS1</strain>
    </source>
</reference>
<comment type="similarity">
    <text evidence="1">Belongs to the bacterial ribosomal protein bL34 family.</text>
</comment>
<dbReference type="EMBL" id="KL198016">
    <property type="protein sequence ID" value="KDQ21232.1"/>
    <property type="molecule type" value="Genomic_DNA"/>
</dbReference>
<dbReference type="GO" id="GO:0003735">
    <property type="term" value="F:structural constituent of ribosome"/>
    <property type="evidence" value="ECO:0007669"/>
    <property type="project" value="InterPro"/>
</dbReference>
<keyword evidence="7" id="KW-1185">Reference proteome</keyword>
<dbReference type="STRING" id="930990.A0A067NAT1"/>
<feature type="region of interest" description="Disordered" evidence="5">
    <location>
        <begin position="71"/>
        <end position="102"/>
    </location>
</feature>
<dbReference type="AlphaFoldDB" id="A0A067NAT1"/>
<evidence type="ECO:0000313" key="7">
    <source>
        <dbReference type="Proteomes" id="UP000027195"/>
    </source>
</evidence>
<dbReference type="Pfam" id="PF00468">
    <property type="entry name" value="Ribosomal_L34"/>
    <property type="match status" value="1"/>
</dbReference>
<accession>A0A067NAT1</accession>